<dbReference type="PANTHER" id="PTHR33463">
    <property type="entry name" value="NB-ARC DOMAIN-CONTAINING PROTEIN-RELATED"/>
    <property type="match status" value="1"/>
</dbReference>
<dbReference type="InterPro" id="IPR032675">
    <property type="entry name" value="LRR_dom_sf"/>
</dbReference>
<dbReference type="Gene3D" id="3.80.10.10">
    <property type="entry name" value="Ribonuclease Inhibitor"/>
    <property type="match status" value="2"/>
</dbReference>
<dbReference type="InterPro" id="IPR050905">
    <property type="entry name" value="Plant_NBS-LRR"/>
</dbReference>
<evidence type="ECO:0000256" key="1">
    <source>
        <dbReference type="ARBA" id="ARBA00022821"/>
    </source>
</evidence>
<accession>A0AAP0WSR0</accession>
<feature type="domain" description="Disease resistance protein At4g27190-like leucine-rich repeats" evidence="2">
    <location>
        <begin position="67"/>
        <end position="183"/>
    </location>
</feature>
<proteinExistence type="predicted"/>
<evidence type="ECO:0000259" key="2">
    <source>
        <dbReference type="Pfam" id="PF23247"/>
    </source>
</evidence>
<dbReference type="Proteomes" id="UP001415857">
    <property type="component" value="Unassembled WGS sequence"/>
</dbReference>
<name>A0AAP0WSR0_LIQFO</name>
<gene>
    <name evidence="3" type="ORF">L1049_023054</name>
</gene>
<dbReference type="PANTHER" id="PTHR33463:SF204">
    <property type="entry name" value="NB-ARC DOMAIN-CONTAINING PROTEIN"/>
    <property type="match status" value="1"/>
</dbReference>
<keyword evidence="1" id="KW-0611">Plant defense</keyword>
<protein>
    <recommendedName>
        <fullName evidence="2">Disease resistance protein At4g27190-like leucine-rich repeats domain-containing protein</fullName>
    </recommendedName>
</protein>
<dbReference type="AlphaFoldDB" id="A0AAP0WSR0"/>
<dbReference type="EMBL" id="JBBPBK010000011">
    <property type="protein sequence ID" value="KAK9275785.1"/>
    <property type="molecule type" value="Genomic_DNA"/>
</dbReference>
<keyword evidence="4" id="KW-1185">Reference proteome</keyword>
<dbReference type="InterPro" id="IPR057135">
    <property type="entry name" value="At4g27190-like_LRR"/>
</dbReference>
<comment type="caution">
    <text evidence="3">The sequence shown here is derived from an EMBL/GenBank/DDBJ whole genome shotgun (WGS) entry which is preliminary data.</text>
</comment>
<organism evidence="3 4">
    <name type="scientific">Liquidambar formosana</name>
    <name type="common">Formosan gum</name>
    <dbReference type="NCBI Taxonomy" id="63359"/>
    <lineage>
        <taxon>Eukaryota</taxon>
        <taxon>Viridiplantae</taxon>
        <taxon>Streptophyta</taxon>
        <taxon>Embryophyta</taxon>
        <taxon>Tracheophyta</taxon>
        <taxon>Spermatophyta</taxon>
        <taxon>Magnoliopsida</taxon>
        <taxon>eudicotyledons</taxon>
        <taxon>Gunneridae</taxon>
        <taxon>Pentapetalae</taxon>
        <taxon>Saxifragales</taxon>
        <taxon>Altingiaceae</taxon>
        <taxon>Liquidambar</taxon>
    </lineage>
</organism>
<sequence>MIPREALSGLSQLRVLNLYYSYGGWEVQHSEGENEVSFADLECFKHLTTIGITVTELTTLNRLSGYDTLLKCIQFLYIKECEGLSHLHLSSPSGGGERLRRLSINNCYNLECLSIGAGAGNKWLPSLEVLAFHGLPNLARLWRNSVTQECLCNLRSINIWYCHKLKNVSWVSRLPRLEVIYLFYCKEMEQVVENDPTAFPSLRTISIRDLPELQSISQCALAFPSLERIAVIDCPKLKKLPIKAVNVSTLPTVYGNKEWWDGLEWDDAATKSAFLPHFMAT</sequence>
<dbReference type="SUPFAM" id="SSF52058">
    <property type="entry name" value="L domain-like"/>
    <property type="match status" value="1"/>
</dbReference>
<evidence type="ECO:0000313" key="4">
    <source>
        <dbReference type="Proteomes" id="UP001415857"/>
    </source>
</evidence>
<evidence type="ECO:0000313" key="3">
    <source>
        <dbReference type="EMBL" id="KAK9275785.1"/>
    </source>
</evidence>
<dbReference type="Pfam" id="PF23247">
    <property type="entry name" value="LRR_RPS2"/>
    <property type="match status" value="1"/>
</dbReference>
<reference evidence="3 4" key="1">
    <citation type="journal article" date="2024" name="Plant J.">
        <title>Genome sequences and population genomics reveal climatic adaptation and genomic divergence between two closely related sweetgum species.</title>
        <authorList>
            <person name="Xu W.Q."/>
            <person name="Ren C.Q."/>
            <person name="Zhang X.Y."/>
            <person name="Comes H.P."/>
            <person name="Liu X.H."/>
            <person name="Li Y.G."/>
            <person name="Kettle C.J."/>
            <person name="Jalonen R."/>
            <person name="Gaisberger H."/>
            <person name="Ma Y.Z."/>
            <person name="Qiu Y.X."/>
        </authorList>
    </citation>
    <scope>NUCLEOTIDE SEQUENCE [LARGE SCALE GENOMIC DNA]</scope>
    <source>
        <strain evidence="3">Hangzhou</strain>
    </source>
</reference>